<comment type="similarity">
    <text evidence="2">Belongs to the ATPase A chain family.</text>
</comment>
<geneLocation type="mitochondrion" evidence="13"/>
<sequence>MMMNLFAVFDPVSVFGLHLNWVSIFIGLLIIPLLFWVVPCRYVSLFLIIFNLLSKELQSIFSKKWGGVIFLLCCLFWFIALNNFFGLFPYIFTASSHVIFTLGLPFPVWLSLMIFGWVNMTNKMFAHLVPVGTPFVLMMFMVIIESVSNLIRPITLSVRLAANMIAGHLLIVLLGGVISGSLVIISSGIFVMMMLLVLELAVAFIQAYVFVVLSGLYSAEIN</sequence>
<dbReference type="PANTHER" id="PTHR11410">
    <property type="entry name" value="ATP SYNTHASE SUBUNIT A"/>
    <property type="match status" value="1"/>
</dbReference>
<accession>Q535E6</accession>
<dbReference type="SUPFAM" id="SSF81336">
    <property type="entry name" value="F1F0 ATP synthase subunit A"/>
    <property type="match status" value="1"/>
</dbReference>
<evidence type="ECO:0000256" key="10">
    <source>
        <dbReference type="ARBA" id="ARBA00023310"/>
    </source>
</evidence>
<dbReference type="PANTHER" id="PTHR11410:SF0">
    <property type="entry name" value="ATP SYNTHASE SUBUNIT A"/>
    <property type="match status" value="1"/>
</dbReference>
<protein>
    <recommendedName>
        <fullName evidence="11">ATP synthase subunit a</fullName>
    </recommendedName>
</protein>
<evidence type="ECO:0000256" key="6">
    <source>
        <dbReference type="ARBA" id="ARBA00022781"/>
    </source>
</evidence>
<evidence type="ECO:0000256" key="2">
    <source>
        <dbReference type="ARBA" id="ARBA00006810"/>
    </source>
</evidence>
<feature type="transmembrane region" description="Helical" evidence="12">
    <location>
        <begin position="65"/>
        <end position="92"/>
    </location>
</feature>
<dbReference type="InterPro" id="IPR045083">
    <property type="entry name" value="ATP_synth_F0_asu_bact/mt"/>
</dbReference>
<evidence type="ECO:0000256" key="7">
    <source>
        <dbReference type="ARBA" id="ARBA00022989"/>
    </source>
</evidence>
<dbReference type="InterPro" id="IPR035908">
    <property type="entry name" value="F0_ATP_A_sf"/>
</dbReference>
<dbReference type="InterPro" id="IPR000568">
    <property type="entry name" value="ATP_synth_F0_asu"/>
</dbReference>
<dbReference type="InterPro" id="IPR023011">
    <property type="entry name" value="ATP_synth_F0_asu_AS"/>
</dbReference>
<feature type="transmembrane region" description="Helical" evidence="12">
    <location>
        <begin position="98"/>
        <end position="118"/>
    </location>
</feature>
<keyword evidence="13" id="KW-0496">Mitochondrion</keyword>
<evidence type="ECO:0000256" key="3">
    <source>
        <dbReference type="ARBA" id="ARBA00022448"/>
    </source>
</evidence>
<dbReference type="PROSITE" id="PS00449">
    <property type="entry name" value="ATPASE_A"/>
    <property type="match status" value="1"/>
</dbReference>
<dbReference type="Pfam" id="PF00119">
    <property type="entry name" value="ATP-synt_A"/>
    <property type="match status" value="1"/>
</dbReference>
<keyword evidence="9 12" id="KW-0472">Membrane</keyword>
<reference evidence="13" key="2">
    <citation type="journal article" date="2006" name="Mol. Phylogenet. Evol.">
        <title>Phylogeny of Arthropoda inferred from mitochondrial sequences: strategies for limiting the misleading effects of multiple changes in pattern and rates of substitution.</title>
        <authorList>
            <person name="Hassanin A."/>
        </authorList>
    </citation>
    <scope>NUCLEOTIDE SEQUENCE</scope>
</reference>
<dbReference type="CDD" id="cd00310">
    <property type="entry name" value="ATP-synt_Fo_a_6"/>
    <property type="match status" value="1"/>
</dbReference>
<evidence type="ECO:0000256" key="8">
    <source>
        <dbReference type="ARBA" id="ARBA00023065"/>
    </source>
</evidence>
<dbReference type="GO" id="GO:0046933">
    <property type="term" value="F:proton-transporting ATP synthase activity, rotational mechanism"/>
    <property type="evidence" value="ECO:0007669"/>
    <property type="project" value="TreeGrafter"/>
</dbReference>
<dbReference type="PRINTS" id="PR00123">
    <property type="entry name" value="ATPASEA"/>
</dbReference>
<keyword evidence="7 12" id="KW-1133">Transmembrane helix</keyword>
<feature type="transmembrane region" description="Helical" evidence="12">
    <location>
        <begin position="20"/>
        <end position="53"/>
    </location>
</feature>
<reference evidence="13" key="1">
    <citation type="journal article" date="2005" name="Syst. Biol.">
        <title>Evidence for multiple reversals of asymmetric mutational constraints during the evolution of the mitochondrial genome of metazoa, and consequences for phylogenetic inferences.</title>
        <authorList>
            <person name="Hassanin A."/>
            <person name="Leger N."/>
            <person name="Deutsch J."/>
        </authorList>
    </citation>
    <scope>NUCLEOTIDE SEQUENCE</scope>
</reference>
<dbReference type="AlphaFoldDB" id="Q535E6"/>
<evidence type="ECO:0000256" key="1">
    <source>
        <dbReference type="ARBA" id="ARBA00004141"/>
    </source>
</evidence>
<comment type="subcellular location">
    <subcellularLocation>
        <location evidence="1">Membrane</location>
        <topology evidence="1">Multi-pass membrane protein</topology>
    </subcellularLocation>
    <subcellularLocation>
        <location evidence="11">Mitochondrion inner membrane</location>
        <topology evidence="11">Multi-pass membrane protein</topology>
    </subcellularLocation>
</comment>
<keyword evidence="3" id="KW-0813">Transport</keyword>
<keyword evidence="4" id="KW-0138">CF(0)</keyword>
<feature type="transmembrane region" description="Helical" evidence="12">
    <location>
        <begin position="197"/>
        <end position="219"/>
    </location>
</feature>
<gene>
    <name evidence="13" type="primary">ATP6</name>
</gene>
<evidence type="ECO:0000256" key="5">
    <source>
        <dbReference type="ARBA" id="ARBA00022692"/>
    </source>
</evidence>
<dbReference type="EMBL" id="AY731175">
    <property type="protein sequence ID" value="AAY16835.1"/>
    <property type="molecule type" value="Genomic_DNA"/>
</dbReference>
<name>Q535E6_9SCOR</name>
<organism evidence="13">
    <name type="scientific">Tetratrichobothrius flavicaudis</name>
    <dbReference type="NCBI Taxonomy" id="100976"/>
    <lineage>
        <taxon>Eukaryota</taxon>
        <taxon>Metazoa</taxon>
        <taxon>Ecdysozoa</taxon>
        <taxon>Arthropoda</taxon>
        <taxon>Chelicerata</taxon>
        <taxon>Arachnida</taxon>
        <taxon>Scorpiones</taxon>
        <taxon>Iurida</taxon>
        <taxon>Chactoidea</taxon>
        <taxon>Euscorpiidae</taxon>
        <taxon>Euscorpiinae</taxon>
        <taxon>Tetratrichobothrius</taxon>
    </lineage>
</organism>
<keyword evidence="6" id="KW-0375">Hydrogen ion transport</keyword>
<dbReference type="Gene3D" id="1.20.120.220">
    <property type="entry name" value="ATP synthase, F0 complex, subunit A"/>
    <property type="match status" value="1"/>
</dbReference>
<dbReference type="GO" id="GO:0045259">
    <property type="term" value="C:proton-transporting ATP synthase complex"/>
    <property type="evidence" value="ECO:0007669"/>
    <property type="project" value="UniProtKB-KW"/>
</dbReference>
<evidence type="ECO:0000313" key="13">
    <source>
        <dbReference type="EMBL" id="AAY16835.1"/>
    </source>
</evidence>
<evidence type="ECO:0000256" key="4">
    <source>
        <dbReference type="ARBA" id="ARBA00022547"/>
    </source>
</evidence>
<feature type="transmembrane region" description="Helical" evidence="12">
    <location>
        <begin position="164"/>
        <end position="185"/>
    </location>
</feature>
<keyword evidence="5 12" id="KW-0812">Transmembrane</keyword>
<keyword evidence="10" id="KW-0066">ATP synthesis</keyword>
<feature type="transmembrane region" description="Helical" evidence="12">
    <location>
        <begin position="125"/>
        <end position="144"/>
    </location>
</feature>
<keyword evidence="8" id="KW-0406">Ion transport</keyword>
<dbReference type="NCBIfam" id="TIGR01131">
    <property type="entry name" value="ATP_synt_6_or_A"/>
    <property type="match status" value="1"/>
</dbReference>
<proteinExistence type="inferred from homology"/>
<evidence type="ECO:0000256" key="9">
    <source>
        <dbReference type="ARBA" id="ARBA00023136"/>
    </source>
</evidence>
<dbReference type="GO" id="GO:0005743">
    <property type="term" value="C:mitochondrial inner membrane"/>
    <property type="evidence" value="ECO:0007669"/>
    <property type="project" value="UniProtKB-SubCell"/>
</dbReference>
<evidence type="ECO:0000256" key="12">
    <source>
        <dbReference type="SAM" id="Phobius"/>
    </source>
</evidence>
<evidence type="ECO:0000256" key="11">
    <source>
        <dbReference type="RuleBase" id="RU004450"/>
    </source>
</evidence>